<protein>
    <submittedName>
        <fullName evidence="1">Uncharacterized protein</fullName>
    </submittedName>
</protein>
<keyword evidence="2" id="KW-1185">Reference proteome</keyword>
<evidence type="ECO:0000313" key="1">
    <source>
        <dbReference type="EMBL" id="KAJ8332151.1"/>
    </source>
</evidence>
<name>A0A9Q1E4M1_SYNKA</name>
<dbReference type="Proteomes" id="UP001152622">
    <property type="component" value="Unassembled WGS sequence"/>
</dbReference>
<comment type="caution">
    <text evidence="1">The sequence shown here is derived from an EMBL/GenBank/DDBJ whole genome shotgun (WGS) entry which is preliminary data.</text>
</comment>
<dbReference type="AlphaFoldDB" id="A0A9Q1E4M1"/>
<organism evidence="1 2">
    <name type="scientific">Synaphobranchus kaupii</name>
    <name type="common">Kaup's arrowtooth eel</name>
    <dbReference type="NCBI Taxonomy" id="118154"/>
    <lineage>
        <taxon>Eukaryota</taxon>
        <taxon>Metazoa</taxon>
        <taxon>Chordata</taxon>
        <taxon>Craniata</taxon>
        <taxon>Vertebrata</taxon>
        <taxon>Euteleostomi</taxon>
        <taxon>Actinopterygii</taxon>
        <taxon>Neopterygii</taxon>
        <taxon>Teleostei</taxon>
        <taxon>Anguilliformes</taxon>
        <taxon>Synaphobranchidae</taxon>
        <taxon>Synaphobranchus</taxon>
    </lineage>
</organism>
<dbReference type="EMBL" id="JAINUF010000037">
    <property type="protein sequence ID" value="KAJ8332151.1"/>
    <property type="molecule type" value="Genomic_DNA"/>
</dbReference>
<reference evidence="1" key="1">
    <citation type="journal article" date="2023" name="Science">
        <title>Genome structures resolve the early diversification of teleost fishes.</title>
        <authorList>
            <person name="Parey E."/>
            <person name="Louis A."/>
            <person name="Montfort J."/>
            <person name="Bouchez O."/>
            <person name="Roques C."/>
            <person name="Iampietro C."/>
            <person name="Lluch J."/>
            <person name="Castinel A."/>
            <person name="Donnadieu C."/>
            <person name="Desvignes T."/>
            <person name="Floi Bucao C."/>
            <person name="Jouanno E."/>
            <person name="Wen M."/>
            <person name="Mejri S."/>
            <person name="Dirks R."/>
            <person name="Jansen H."/>
            <person name="Henkel C."/>
            <person name="Chen W.J."/>
            <person name="Zahm M."/>
            <person name="Cabau C."/>
            <person name="Klopp C."/>
            <person name="Thompson A.W."/>
            <person name="Robinson-Rechavi M."/>
            <person name="Braasch I."/>
            <person name="Lecointre G."/>
            <person name="Bobe J."/>
            <person name="Postlethwait J.H."/>
            <person name="Berthelot C."/>
            <person name="Roest Crollius H."/>
            <person name="Guiguen Y."/>
        </authorList>
    </citation>
    <scope>NUCLEOTIDE SEQUENCE</scope>
    <source>
        <strain evidence="1">WJC10195</strain>
    </source>
</reference>
<sequence>MKGISTNPEQVAVWIQSFDICSHLSMSLDEIYDNAEALDKTMKPNRHKEEGKGWRELDAEDRAKILRVLWENSHPLTTETTTLQHIINSQVADRKLLVVGSKRRMELSALFY</sequence>
<accession>A0A9Q1E4M1</accession>
<gene>
    <name evidence="1" type="ORF">SKAU_G00428790</name>
</gene>
<proteinExistence type="predicted"/>
<evidence type="ECO:0000313" key="2">
    <source>
        <dbReference type="Proteomes" id="UP001152622"/>
    </source>
</evidence>